<dbReference type="InterPro" id="IPR011611">
    <property type="entry name" value="PfkB_dom"/>
</dbReference>
<accession>A0A964E1G1</accession>
<evidence type="ECO:0000313" key="4">
    <source>
        <dbReference type="EMBL" id="MCB8877728.1"/>
    </source>
</evidence>
<gene>
    <name evidence="4" type="ORF">ASILVAE211_21215</name>
</gene>
<organism evidence="4 5">
    <name type="scientific">Acidisoma silvae</name>
    <dbReference type="NCBI Taxonomy" id="2802396"/>
    <lineage>
        <taxon>Bacteria</taxon>
        <taxon>Pseudomonadati</taxon>
        <taxon>Pseudomonadota</taxon>
        <taxon>Alphaproteobacteria</taxon>
        <taxon>Acetobacterales</taxon>
        <taxon>Acidocellaceae</taxon>
        <taxon>Acidisoma</taxon>
    </lineage>
</organism>
<dbReference type="Pfam" id="PF00294">
    <property type="entry name" value="PfkB"/>
    <property type="match status" value="1"/>
</dbReference>
<dbReference type="SUPFAM" id="SSF53613">
    <property type="entry name" value="Ribokinase-like"/>
    <property type="match status" value="1"/>
</dbReference>
<dbReference type="Gene3D" id="3.40.1190.20">
    <property type="match status" value="1"/>
</dbReference>
<dbReference type="AlphaFoldDB" id="A0A964E1G1"/>
<name>A0A964E1G1_9PROT</name>
<keyword evidence="5" id="KW-1185">Reference proteome</keyword>
<dbReference type="Proteomes" id="UP000708298">
    <property type="component" value="Unassembled WGS sequence"/>
</dbReference>
<dbReference type="PANTHER" id="PTHR10584">
    <property type="entry name" value="SUGAR KINASE"/>
    <property type="match status" value="1"/>
</dbReference>
<evidence type="ECO:0000256" key="1">
    <source>
        <dbReference type="ARBA" id="ARBA00022679"/>
    </source>
</evidence>
<keyword evidence="2 4" id="KW-0418">Kinase</keyword>
<dbReference type="InterPro" id="IPR029056">
    <property type="entry name" value="Ribokinase-like"/>
</dbReference>
<protein>
    <submittedName>
        <fullName evidence="4">Carbohydrate kinase family protein</fullName>
    </submittedName>
</protein>
<reference evidence="4" key="2">
    <citation type="submission" date="2021-01" db="EMBL/GenBank/DDBJ databases">
        <authorList>
            <person name="Mieszkin S."/>
            <person name="Pouder E."/>
            <person name="Alain K."/>
        </authorList>
    </citation>
    <scope>NUCLEOTIDE SEQUENCE</scope>
    <source>
        <strain evidence="4">HW T2.11</strain>
    </source>
</reference>
<sequence>MKRLLFVGDISVDLTLTAQRFPEPDEKVHCSDAFEDIGGVVTNAAVAAARAGAAVMLAIQVGTDPASAGIAQRLAGEGLHLHIGERAGAICRVVTVVEPHGEKRLLLHPGVSLYPDDGVLNAVNLEGVSHIHTAIYGPSSKQLIARAKDKGIAWSLDLEPATFPDGIETLRSAIDGAAVLFVNDRAAQAIGTDAMDGLFRMGAASVVRTEGPRGATLFNRQGVVATATPPSLPIVDTTGAGDCLAGWYLAGLSRGETPPKALAQAVRAATIACGALGAQAAIPTRAEFLSYKEN</sequence>
<reference evidence="4" key="1">
    <citation type="journal article" date="2021" name="Microorganisms">
        <title>Acidisoma silvae sp. nov. and Acidisomacellulosilytica sp. nov., Two Acidophilic Bacteria Isolated from Decaying Wood, Hydrolyzing Cellulose and Producing Poly-3-hydroxybutyrate.</title>
        <authorList>
            <person name="Mieszkin S."/>
            <person name="Pouder E."/>
            <person name="Uroz S."/>
            <person name="Simon-Colin C."/>
            <person name="Alain K."/>
        </authorList>
    </citation>
    <scope>NUCLEOTIDE SEQUENCE</scope>
    <source>
        <strain evidence="4">HW T2.11</strain>
    </source>
</reference>
<dbReference type="RefSeq" id="WP_227323375.1">
    <property type="nucleotide sequence ID" value="NZ_JAESVB010000016.1"/>
</dbReference>
<dbReference type="EMBL" id="JAESVB010000016">
    <property type="protein sequence ID" value="MCB8877728.1"/>
    <property type="molecule type" value="Genomic_DNA"/>
</dbReference>
<dbReference type="PRINTS" id="PR00990">
    <property type="entry name" value="RIBOKINASE"/>
</dbReference>
<proteinExistence type="predicted"/>
<dbReference type="GO" id="GO:0006796">
    <property type="term" value="P:phosphate-containing compound metabolic process"/>
    <property type="evidence" value="ECO:0007669"/>
    <property type="project" value="UniProtKB-ARBA"/>
</dbReference>
<keyword evidence="1" id="KW-0808">Transferase</keyword>
<feature type="domain" description="Carbohydrate kinase PfkB" evidence="3">
    <location>
        <begin position="1"/>
        <end position="285"/>
    </location>
</feature>
<evidence type="ECO:0000259" key="3">
    <source>
        <dbReference type="Pfam" id="PF00294"/>
    </source>
</evidence>
<comment type="caution">
    <text evidence="4">The sequence shown here is derived from an EMBL/GenBank/DDBJ whole genome shotgun (WGS) entry which is preliminary data.</text>
</comment>
<evidence type="ECO:0000313" key="5">
    <source>
        <dbReference type="Proteomes" id="UP000708298"/>
    </source>
</evidence>
<dbReference type="PANTHER" id="PTHR10584:SF166">
    <property type="entry name" value="RIBOKINASE"/>
    <property type="match status" value="1"/>
</dbReference>
<evidence type="ECO:0000256" key="2">
    <source>
        <dbReference type="ARBA" id="ARBA00022777"/>
    </source>
</evidence>
<dbReference type="InterPro" id="IPR002139">
    <property type="entry name" value="Ribo/fructo_kinase"/>
</dbReference>
<dbReference type="GO" id="GO:0016301">
    <property type="term" value="F:kinase activity"/>
    <property type="evidence" value="ECO:0007669"/>
    <property type="project" value="UniProtKB-KW"/>
</dbReference>